<proteinExistence type="predicted"/>
<gene>
    <name evidence="1" type="ORF">FCALED_LOCUS14687</name>
</gene>
<dbReference type="Proteomes" id="UP000789570">
    <property type="component" value="Unassembled WGS sequence"/>
</dbReference>
<comment type="caution">
    <text evidence="1">The sequence shown here is derived from an EMBL/GenBank/DDBJ whole genome shotgun (WGS) entry which is preliminary data.</text>
</comment>
<dbReference type="AlphaFoldDB" id="A0A9N9I9F9"/>
<evidence type="ECO:0000313" key="2">
    <source>
        <dbReference type="Proteomes" id="UP000789570"/>
    </source>
</evidence>
<accession>A0A9N9I9F9</accession>
<feature type="non-terminal residue" evidence="1">
    <location>
        <position position="1"/>
    </location>
</feature>
<keyword evidence="2" id="KW-1185">Reference proteome</keyword>
<dbReference type="EMBL" id="CAJVPQ010011238">
    <property type="protein sequence ID" value="CAG8726273.1"/>
    <property type="molecule type" value="Genomic_DNA"/>
</dbReference>
<name>A0A9N9I9F9_9GLOM</name>
<protein>
    <submittedName>
        <fullName evidence="1">17274_t:CDS:1</fullName>
    </submittedName>
</protein>
<evidence type="ECO:0000313" key="1">
    <source>
        <dbReference type="EMBL" id="CAG8726273.1"/>
    </source>
</evidence>
<sequence length="303" mass="34128">MSSLKKSRKARNIIDNIFHNYPKLPKFGLAEENLPFQIGKKISMNEYNTFLDRNESSGYKFSWENGDVYIVDMANPEHEAVVSLLQDYFKIPNDGVFIDPPIKVLGQPFHWDPSNNLKKLAADVTIHPNVAYVSRPAVRHPGPPPSDIKGNPHGRIFCEIASAVDTASWIKKCENWMLEQYVRYVFGIKLHDKRRTNDRSMTARLWTRQIPAPLGCIAPTNPALVAAGVSVLEWDFGTLQLNSNQATGCNAPNNHQYQVTIPVSEVFWDPPVAPVTPYVATIPATATVAVNNFVIDLYRIQRE</sequence>
<reference evidence="1" key="1">
    <citation type="submission" date="2021-06" db="EMBL/GenBank/DDBJ databases">
        <authorList>
            <person name="Kallberg Y."/>
            <person name="Tangrot J."/>
            <person name="Rosling A."/>
        </authorList>
    </citation>
    <scope>NUCLEOTIDE SEQUENCE</scope>
    <source>
        <strain evidence="1">UK204</strain>
    </source>
</reference>
<dbReference type="OrthoDB" id="2341187at2759"/>
<organism evidence="1 2">
    <name type="scientific">Funneliformis caledonium</name>
    <dbReference type="NCBI Taxonomy" id="1117310"/>
    <lineage>
        <taxon>Eukaryota</taxon>
        <taxon>Fungi</taxon>
        <taxon>Fungi incertae sedis</taxon>
        <taxon>Mucoromycota</taxon>
        <taxon>Glomeromycotina</taxon>
        <taxon>Glomeromycetes</taxon>
        <taxon>Glomerales</taxon>
        <taxon>Glomeraceae</taxon>
        <taxon>Funneliformis</taxon>
    </lineage>
</organism>